<dbReference type="InterPro" id="IPR022398">
    <property type="entry name" value="Peptidase_S8_His-AS"/>
</dbReference>
<evidence type="ECO:0000259" key="7">
    <source>
        <dbReference type="Pfam" id="PF00082"/>
    </source>
</evidence>
<dbReference type="Pfam" id="PF18647">
    <property type="entry name" value="Fungal_lectin_2"/>
    <property type="match status" value="1"/>
</dbReference>
<accession>A0A6A6SXM3</accession>
<dbReference type="SUPFAM" id="SSF52743">
    <property type="entry name" value="Subtilisin-like"/>
    <property type="match status" value="1"/>
</dbReference>
<dbReference type="PROSITE" id="PS51892">
    <property type="entry name" value="SUBTILASE"/>
    <property type="match status" value="1"/>
</dbReference>
<dbReference type="PRINTS" id="PR00723">
    <property type="entry name" value="SUBTILISIN"/>
</dbReference>
<evidence type="ECO:0000256" key="4">
    <source>
        <dbReference type="ARBA" id="ARBA00022825"/>
    </source>
</evidence>
<evidence type="ECO:0000256" key="5">
    <source>
        <dbReference type="PROSITE-ProRule" id="PRU01240"/>
    </source>
</evidence>
<feature type="compositionally biased region" description="Basic and acidic residues" evidence="6">
    <location>
        <begin position="254"/>
        <end position="271"/>
    </location>
</feature>
<keyword evidence="2" id="KW-0645">Protease</keyword>
<evidence type="ECO:0000256" key="1">
    <source>
        <dbReference type="ARBA" id="ARBA00011073"/>
    </source>
</evidence>
<dbReference type="InterPro" id="IPR050131">
    <property type="entry name" value="Peptidase_S8_subtilisin-like"/>
</dbReference>
<dbReference type="Proteomes" id="UP000799324">
    <property type="component" value="Unassembled WGS sequence"/>
</dbReference>
<comment type="similarity">
    <text evidence="1 5">Belongs to the peptidase S8 family.</text>
</comment>
<gene>
    <name evidence="8" type="ORF">K491DRAFT_682224</name>
</gene>
<dbReference type="OrthoDB" id="1896086at2759"/>
<feature type="region of interest" description="Disordered" evidence="6">
    <location>
        <begin position="199"/>
        <end position="281"/>
    </location>
</feature>
<evidence type="ECO:0000256" key="6">
    <source>
        <dbReference type="SAM" id="MobiDB-lite"/>
    </source>
</evidence>
<comment type="caution">
    <text evidence="5">Lacks conserved residue(s) required for the propagation of feature annotation.</text>
</comment>
<dbReference type="GO" id="GO:0006508">
    <property type="term" value="P:proteolysis"/>
    <property type="evidence" value="ECO:0007669"/>
    <property type="project" value="UniProtKB-KW"/>
</dbReference>
<dbReference type="Pfam" id="PF00082">
    <property type="entry name" value="Peptidase_S8"/>
    <property type="match status" value="1"/>
</dbReference>
<feature type="compositionally biased region" description="Basic and acidic residues" evidence="6">
    <location>
        <begin position="300"/>
        <end position="316"/>
    </location>
</feature>
<keyword evidence="4" id="KW-0720">Serine protease</keyword>
<evidence type="ECO:0000313" key="8">
    <source>
        <dbReference type="EMBL" id="KAF2651333.1"/>
    </source>
</evidence>
<dbReference type="InterPro" id="IPR015500">
    <property type="entry name" value="Peptidase_S8_subtilisin-rel"/>
</dbReference>
<feature type="region of interest" description="Disordered" evidence="6">
    <location>
        <begin position="401"/>
        <end position="438"/>
    </location>
</feature>
<organism evidence="8 9">
    <name type="scientific">Lophiostoma macrostomum CBS 122681</name>
    <dbReference type="NCBI Taxonomy" id="1314788"/>
    <lineage>
        <taxon>Eukaryota</taxon>
        <taxon>Fungi</taxon>
        <taxon>Dikarya</taxon>
        <taxon>Ascomycota</taxon>
        <taxon>Pezizomycotina</taxon>
        <taxon>Dothideomycetes</taxon>
        <taxon>Pleosporomycetidae</taxon>
        <taxon>Pleosporales</taxon>
        <taxon>Lophiostomataceae</taxon>
        <taxon>Lophiostoma</taxon>
    </lineage>
</organism>
<feature type="region of interest" description="Disordered" evidence="6">
    <location>
        <begin position="296"/>
        <end position="341"/>
    </location>
</feature>
<dbReference type="EMBL" id="MU004428">
    <property type="protein sequence ID" value="KAF2651333.1"/>
    <property type="molecule type" value="Genomic_DNA"/>
</dbReference>
<keyword evidence="3" id="KW-0378">Hydrolase</keyword>
<dbReference type="Gene3D" id="3.40.50.200">
    <property type="entry name" value="Peptidase S8/S53 domain"/>
    <property type="match status" value="1"/>
</dbReference>
<proteinExistence type="inferred from homology"/>
<feature type="domain" description="Peptidase S8/S53" evidence="7">
    <location>
        <begin position="474"/>
        <end position="732"/>
    </location>
</feature>
<dbReference type="PANTHER" id="PTHR43806">
    <property type="entry name" value="PEPTIDASE S8"/>
    <property type="match status" value="1"/>
</dbReference>
<name>A0A6A6SXM3_9PLEO</name>
<protein>
    <recommendedName>
        <fullName evidence="7">Peptidase S8/S53 domain-containing protein</fullName>
    </recommendedName>
</protein>
<keyword evidence="9" id="KW-1185">Reference proteome</keyword>
<feature type="compositionally biased region" description="Polar residues" evidence="6">
    <location>
        <begin position="418"/>
        <end position="432"/>
    </location>
</feature>
<evidence type="ECO:0000256" key="2">
    <source>
        <dbReference type="ARBA" id="ARBA00022670"/>
    </source>
</evidence>
<evidence type="ECO:0000313" key="9">
    <source>
        <dbReference type="Proteomes" id="UP000799324"/>
    </source>
</evidence>
<dbReference type="AlphaFoldDB" id="A0A6A6SXM3"/>
<sequence length="1022" mass="114083">MFRLISGLSGGPHQSSHLPPLRSRLVLTSLYNLPTDLTNDLSSSSFSNSAAQSLMLQTRDATILQEGEDGREQTQEEPPVLAERYVQSRPSNSRIVLSQPEVYGSCTALVPYPDAAGEGGFSDVEKVDAPLFHVRESMHGACSLSRLSQRSRSLVKVISVYRVCVSRPVVKDFNFAAISARQPLVYFRPHYLAWTSETSSHHRPRLLPGPPMSSRFRRSNELHYTPSDLASRGDSIRHEGTPINPADDTQIDDIEAHLKRPLGEDRVTRGQEDDEIPWSLFADRDDVQDLTTYEGIKSAHQSEKPKRRHEDNESLPRKQRRDQPQTFTAFVTDPKSRDDSKDLTDFIQSKVPQGSRFVKHTNMAKNVMAYGGLAITQDVADEIGKHDGIRFVRRGGHIKKMRSIPKQYSRHAERKMPTKSQDPSRNSSQVVQKRTVDWRKQSDLSKSKHLVVASQFSGSDIIQMNDYIFDSRAGEGIYIYVIEEGVQINARNKMDNVDEGFLEFRHWEFLATEEVMNDDKANNLNDDDEDGSHGTNIASAALGLQFGIAKSATLVSVKWWGDLADAVQAIQVAADDITDKKREAVSVVLFANGDEDPTNPNEVLDSNSENFLSEALAAQNALDTLLNAGVPFVVAAGNDRKDPGRDNVDFWPAHFSSDNYPIIVAGEVNMQGQQSQISQGGPLVTTWAMTDDINLLHKDSTVSLQGGTSMSAAVVAGLIATWMASDQPSWDKNLVELNRVKAIRKFLQEGPISGWKRGSDGERVAWNGAMKHDHDGATPSGELVQAHNERLYCNDLNDQKFGRKVTFQQNIADFCREVVRSSNSHENLITNVFNDGELQKSDLSYSLSIDENQANQPETEAHCRNKFERIIYECDLDPKNENGYRYSAGGQVHLTQEGTSMEIKVENPRLPWIPQPRGACNLHGNNNPSNINWKVTIQIGGRGWEGNGLESLIRGNFGNLVQDGSVSFTYHPNPEFEWEFQITINKQFRQVDKSAVESFVRQEVDFNGAGWDCNLVGLTLGT</sequence>
<dbReference type="InterPro" id="IPR036852">
    <property type="entry name" value="Peptidase_S8/S53_dom_sf"/>
</dbReference>
<reference evidence="8" key="1">
    <citation type="journal article" date="2020" name="Stud. Mycol.">
        <title>101 Dothideomycetes genomes: a test case for predicting lifestyles and emergence of pathogens.</title>
        <authorList>
            <person name="Haridas S."/>
            <person name="Albert R."/>
            <person name="Binder M."/>
            <person name="Bloem J."/>
            <person name="Labutti K."/>
            <person name="Salamov A."/>
            <person name="Andreopoulos B."/>
            <person name="Baker S."/>
            <person name="Barry K."/>
            <person name="Bills G."/>
            <person name="Bluhm B."/>
            <person name="Cannon C."/>
            <person name="Castanera R."/>
            <person name="Culley D."/>
            <person name="Daum C."/>
            <person name="Ezra D."/>
            <person name="Gonzalez J."/>
            <person name="Henrissat B."/>
            <person name="Kuo A."/>
            <person name="Liang C."/>
            <person name="Lipzen A."/>
            <person name="Lutzoni F."/>
            <person name="Magnuson J."/>
            <person name="Mondo S."/>
            <person name="Nolan M."/>
            <person name="Ohm R."/>
            <person name="Pangilinan J."/>
            <person name="Park H.-J."/>
            <person name="Ramirez L."/>
            <person name="Alfaro M."/>
            <person name="Sun H."/>
            <person name="Tritt A."/>
            <person name="Yoshinaga Y."/>
            <person name="Zwiers L.-H."/>
            <person name="Turgeon B."/>
            <person name="Goodwin S."/>
            <person name="Spatafora J."/>
            <person name="Crous P."/>
            <person name="Grigoriev I."/>
        </authorList>
    </citation>
    <scope>NUCLEOTIDE SEQUENCE</scope>
    <source>
        <strain evidence="8">CBS 122681</strain>
    </source>
</reference>
<dbReference type="GO" id="GO:0004252">
    <property type="term" value="F:serine-type endopeptidase activity"/>
    <property type="evidence" value="ECO:0007669"/>
    <property type="project" value="InterPro"/>
</dbReference>
<dbReference type="PANTHER" id="PTHR43806:SF11">
    <property type="entry name" value="CEREVISIN-RELATED"/>
    <property type="match status" value="1"/>
</dbReference>
<dbReference type="InterPro" id="IPR000209">
    <property type="entry name" value="Peptidase_S8/S53_dom"/>
</dbReference>
<dbReference type="PROSITE" id="PS00137">
    <property type="entry name" value="SUBTILASE_HIS"/>
    <property type="match status" value="1"/>
</dbReference>
<evidence type="ECO:0000256" key="3">
    <source>
        <dbReference type="ARBA" id="ARBA00022801"/>
    </source>
</evidence>